<evidence type="ECO:0000256" key="8">
    <source>
        <dbReference type="ARBA" id="ARBA00022741"/>
    </source>
</evidence>
<keyword evidence="13" id="KW-0963">Cytoplasm</keyword>
<dbReference type="PANTHER" id="PTHR20861">
    <property type="entry name" value="HOMOSERINE/4-DIPHOSPHOCYTIDYL-2-C-METHYL-D-ERYTHRITOL KINASE"/>
    <property type="match status" value="1"/>
</dbReference>
<dbReference type="PANTHER" id="PTHR20861:SF1">
    <property type="entry name" value="HOMOSERINE KINASE"/>
    <property type="match status" value="1"/>
</dbReference>
<comment type="function">
    <text evidence="12 13">Catalyzes the ATP-dependent phosphorylation of L-homoserine to L-homoserine phosphate.</text>
</comment>
<dbReference type="EC" id="2.7.1.39" evidence="3 13"/>
<dbReference type="GO" id="GO:0004413">
    <property type="term" value="F:homoserine kinase activity"/>
    <property type="evidence" value="ECO:0007669"/>
    <property type="project" value="UniProtKB-UniRule"/>
</dbReference>
<evidence type="ECO:0000256" key="10">
    <source>
        <dbReference type="ARBA" id="ARBA00022840"/>
    </source>
</evidence>
<reference evidence="16 17" key="1">
    <citation type="submission" date="2018-03" db="EMBL/GenBank/DDBJ databases">
        <title>Genome sequence of Clostridium liquoris DSM 100320.</title>
        <authorList>
            <person name="Poehlein A."/>
            <person name="Daniel R."/>
        </authorList>
    </citation>
    <scope>NUCLEOTIDE SEQUENCE [LARGE SCALE GENOMIC DNA]</scope>
    <source>
        <strain evidence="16 17">DSM 100320</strain>
    </source>
</reference>
<dbReference type="InterPro" id="IPR036554">
    <property type="entry name" value="GHMP_kinase_C_sf"/>
</dbReference>
<dbReference type="PROSITE" id="PS00627">
    <property type="entry name" value="GHMP_KINASES_ATP"/>
    <property type="match status" value="1"/>
</dbReference>
<dbReference type="RefSeq" id="WP_106064411.1">
    <property type="nucleotide sequence ID" value="NZ_PVXO01000065.1"/>
</dbReference>
<evidence type="ECO:0000259" key="14">
    <source>
        <dbReference type="Pfam" id="PF00288"/>
    </source>
</evidence>
<evidence type="ECO:0000256" key="7">
    <source>
        <dbReference type="ARBA" id="ARBA00022697"/>
    </source>
</evidence>
<evidence type="ECO:0000256" key="9">
    <source>
        <dbReference type="ARBA" id="ARBA00022777"/>
    </source>
</evidence>
<dbReference type="GO" id="GO:0009088">
    <property type="term" value="P:threonine biosynthetic process"/>
    <property type="evidence" value="ECO:0007669"/>
    <property type="project" value="UniProtKB-UniRule"/>
</dbReference>
<comment type="pathway">
    <text evidence="1 13">Amino-acid biosynthesis; L-threonine biosynthesis; L-threonine from L-aspartate: step 4/5.</text>
</comment>
<dbReference type="InterPro" id="IPR013750">
    <property type="entry name" value="GHMP_kinase_C_dom"/>
</dbReference>
<dbReference type="PIRSF" id="PIRSF000676">
    <property type="entry name" value="Homoser_kin"/>
    <property type="match status" value="1"/>
</dbReference>
<dbReference type="InterPro" id="IPR000870">
    <property type="entry name" value="Homoserine_kinase"/>
</dbReference>
<keyword evidence="6 13" id="KW-0808">Transferase</keyword>
<evidence type="ECO:0000256" key="6">
    <source>
        <dbReference type="ARBA" id="ARBA00022679"/>
    </source>
</evidence>
<dbReference type="InterPro" id="IPR006203">
    <property type="entry name" value="GHMP_knse_ATP-bd_CS"/>
</dbReference>
<comment type="catalytic activity">
    <reaction evidence="11 13">
        <text>L-homoserine + ATP = O-phospho-L-homoserine + ADP + H(+)</text>
        <dbReference type="Rhea" id="RHEA:13985"/>
        <dbReference type="ChEBI" id="CHEBI:15378"/>
        <dbReference type="ChEBI" id="CHEBI:30616"/>
        <dbReference type="ChEBI" id="CHEBI:57476"/>
        <dbReference type="ChEBI" id="CHEBI:57590"/>
        <dbReference type="ChEBI" id="CHEBI:456216"/>
        <dbReference type="EC" id="2.7.1.39"/>
    </reaction>
</comment>
<dbReference type="Gene3D" id="3.30.70.890">
    <property type="entry name" value="GHMP kinase, C-terminal domain"/>
    <property type="match status" value="1"/>
</dbReference>
<dbReference type="InterPro" id="IPR014721">
    <property type="entry name" value="Ribsml_uS5_D2-typ_fold_subgr"/>
</dbReference>
<feature type="domain" description="GHMP kinase N-terminal" evidence="14">
    <location>
        <begin position="53"/>
        <end position="135"/>
    </location>
</feature>
<evidence type="ECO:0000256" key="5">
    <source>
        <dbReference type="ARBA" id="ARBA00022605"/>
    </source>
</evidence>
<evidence type="ECO:0000256" key="11">
    <source>
        <dbReference type="ARBA" id="ARBA00049375"/>
    </source>
</evidence>
<dbReference type="HAMAP" id="MF_00384">
    <property type="entry name" value="Homoser_kinase"/>
    <property type="match status" value="1"/>
</dbReference>
<dbReference type="UniPathway" id="UPA00050">
    <property type="reaction ID" value="UER00064"/>
</dbReference>
<dbReference type="GO" id="GO:0005737">
    <property type="term" value="C:cytoplasm"/>
    <property type="evidence" value="ECO:0007669"/>
    <property type="project" value="UniProtKB-SubCell"/>
</dbReference>
<sequence length="295" mass="32783">MIEVVVPATSANFGPGFDTLGVSLNLYNRFYIEEIEKGLVIEGCAEEYKNEDNLVYTSMKRCFKKLGYKEEGIRIIIESDIPSSRGLGSSAACIVGGILGANSIAGNKLNKDEMLKLATEIEGHPDNVAPAILGGMTAAIYEDNNVYYDKIKIKEGIKFCALIPNFKLSTEKSREVLPKEVAYKDAVFNVGRVSLMITSLINGNYDLLKIACKDKLHEPYRSRLIEDYDKIIDLCNDSGALGVFLSGAGPTIMILLEEKNTQFYKNIKGLLKNLKKVWKFKELHMDLKGAIAKEY</sequence>
<dbReference type="InterPro" id="IPR006204">
    <property type="entry name" value="GHMP_kinase_N_dom"/>
</dbReference>
<comment type="subcellular location">
    <subcellularLocation>
        <location evidence="13">Cytoplasm</location>
    </subcellularLocation>
</comment>
<dbReference type="AlphaFoldDB" id="A0A2T0B174"/>
<dbReference type="OrthoDB" id="9769912at2"/>
<dbReference type="EMBL" id="PVXO01000065">
    <property type="protein sequence ID" value="PRR77380.1"/>
    <property type="molecule type" value="Genomic_DNA"/>
</dbReference>
<keyword evidence="5 13" id="KW-0028">Amino-acid biosynthesis</keyword>
<gene>
    <name evidence="13 16" type="primary">thrB</name>
    <name evidence="16" type="ORF">CLLI_23640</name>
</gene>
<evidence type="ECO:0000256" key="4">
    <source>
        <dbReference type="ARBA" id="ARBA00017858"/>
    </source>
</evidence>
<dbReference type="Gene3D" id="3.30.230.10">
    <property type="match status" value="1"/>
</dbReference>
<dbReference type="PRINTS" id="PR00958">
    <property type="entry name" value="HOMSERKINASE"/>
</dbReference>
<protein>
    <recommendedName>
        <fullName evidence="4 13">Homoserine kinase</fullName>
        <shortName evidence="13">HK</shortName>
        <shortName evidence="13">HSK</shortName>
        <ecNumber evidence="3 13">2.7.1.39</ecNumber>
    </recommendedName>
</protein>
<dbReference type="NCBIfam" id="TIGR00191">
    <property type="entry name" value="thrB"/>
    <property type="match status" value="1"/>
</dbReference>
<dbReference type="GO" id="GO:0005524">
    <property type="term" value="F:ATP binding"/>
    <property type="evidence" value="ECO:0007669"/>
    <property type="project" value="UniProtKB-UniRule"/>
</dbReference>
<feature type="binding site" evidence="13">
    <location>
        <begin position="82"/>
        <end position="92"/>
    </location>
    <ligand>
        <name>ATP</name>
        <dbReference type="ChEBI" id="CHEBI:30616"/>
    </ligand>
</feature>
<feature type="domain" description="GHMP kinase C-terminal" evidence="15">
    <location>
        <begin position="196"/>
        <end position="260"/>
    </location>
</feature>
<evidence type="ECO:0000256" key="3">
    <source>
        <dbReference type="ARBA" id="ARBA00012078"/>
    </source>
</evidence>
<dbReference type="InterPro" id="IPR020568">
    <property type="entry name" value="Ribosomal_Su5_D2-typ_SF"/>
</dbReference>
<keyword evidence="8 13" id="KW-0547">Nucleotide-binding</keyword>
<proteinExistence type="inferred from homology"/>
<evidence type="ECO:0000256" key="2">
    <source>
        <dbReference type="ARBA" id="ARBA00007370"/>
    </source>
</evidence>
<keyword evidence="7 13" id="KW-0791">Threonine biosynthesis</keyword>
<evidence type="ECO:0000259" key="15">
    <source>
        <dbReference type="Pfam" id="PF08544"/>
    </source>
</evidence>
<evidence type="ECO:0000313" key="16">
    <source>
        <dbReference type="EMBL" id="PRR77380.1"/>
    </source>
</evidence>
<name>A0A2T0B174_9CLOT</name>
<dbReference type="NCBIfam" id="NF002288">
    <property type="entry name" value="PRK01212.1-4"/>
    <property type="match status" value="1"/>
</dbReference>
<dbReference type="Proteomes" id="UP000239706">
    <property type="component" value="Unassembled WGS sequence"/>
</dbReference>
<dbReference type="SUPFAM" id="SSF54211">
    <property type="entry name" value="Ribosomal protein S5 domain 2-like"/>
    <property type="match status" value="1"/>
</dbReference>
<evidence type="ECO:0000256" key="13">
    <source>
        <dbReference type="HAMAP-Rule" id="MF_00384"/>
    </source>
</evidence>
<dbReference type="Pfam" id="PF08544">
    <property type="entry name" value="GHMP_kinases_C"/>
    <property type="match status" value="1"/>
</dbReference>
<accession>A0A2T0B174</accession>
<keyword evidence="9 13" id="KW-0418">Kinase</keyword>
<evidence type="ECO:0000256" key="12">
    <source>
        <dbReference type="ARBA" id="ARBA00049954"/>
    </source>
</evidence>
<keyword evidence="17" id="KW-1185">Reference proteome</keyword>
<organism evidence="16 17">
    <name type="scientific">Clostridium liquoris</name>
    <dbReference type="NCBI Taxonomy" id="1289519"/>
    <lineage>
        <taxon>Bacteria</taxon>
        <taxon>Bacillati</taxon>
        <taxon>Bacillota</taxon>
        <taxon>Clostridia</taxon>
        <taxon>Eubacteriales</taxon>
        <taxon>Clostridiaceae</taxon>
        <taxon>Clostridium</taxon>
    </lineage>
</organism>
<dbReference type="Pfam" id="PF00288">
    <property type="entry name" value="GHMP_kinases_N"/>
    <property type="match status" value="1"/>
</dbReference>
<comment type="caution">
    <text evidence="16">The sequence shown here is derived from an EMBL/GenBank/DDBJ whole genome shotgun (WGS) entry which is preliminary data.</text>
</comment>
<evidence type="ECO:0000313" key="17">
    <source>
        <dbReference type="Proteomes" id="UP000239706"/>
    </source>
</evidence>
<comment type="similarity">
    <text evidence="2 13">Belongs to the GHMP kinase family. Homoserine kinase subfamily.</text>
</comment>
<evidence type="ECO:0000256" key="1">
    <source>
        <dbReference type="ARBA" id="ARBA00005015"/>
    </source>
</evidence>
<keyword evidence="10 13" id="KW-0067">ATP-binding</keyword>
<dbReference type="SUPFAM" id="SSF55060">
    <property type="entry name" value="GHMP Kinase, C-terminal domain"/>
    <property type="match status" value="1"/>
</dbReference>